<dbReference type="EMBL" id="LJZR01000005">
    <property type="protein sequence ID" value="KPQ36646.1"/>
    <property type="molecule type" value="Genomic_DNA"/>
</dbReference>
<reference evidence="3 4" key="1">
    <citation type="submission" date="2015-09" db="EMBL/GenBank/DDBJ databases">
        <title>Identification and resolution of microdiversity through metagenomic sequencing of parallel consortia.</title>
        <authorList>
            <person name="Nelson W.C."/>
            <person name="Romine M.F."/>
            <person name="Lindemann S.R."/>
        </authorList>
    </citation>
    <scope>NUCLEOTIDE SEQUENCE [LARGE SCALE GENOMIC DNA]</scope>
    <source>
        <strain evidence="3">Ana</strain>
    </source>
</reference>
<dbReference type="PANTHER" id="PTHR37957:SF1">
    <property type="entry name" value="PHYTASE-LIKE DOMAIN-CONTAINING PROTEIN"/>
    <property type="match status" value="1"/>
</dbReference>
<dbReference type="STRING" id="1666911.HLUCCA11_05620"/>
<dbReference type="Proteomes" id="UP000050465">
    <property type="component" value="Unassembled WGS sequence"/>
</dbReference>
<name>A0A0P7ZT00_9CYAN</name>
<proteinExistence type="predicted"/>
<evidence type="ECO:0000313" key="4">
    <source>
        <dbReference type="Proteomes" id="UP000050465"/>
    </source>
</evidence>
<evidence type="ECO:0000313" key="3">
    <source>
        <dbReference type="EMBL" id="KPQ36646.1"/>
    </source>
</evidence>
<dbReference type="Pfam" id="PF13449">
    <property type="entry name" value="Phytase-like"/>
    <property type="match status" value="1"/>
</dbReference>
<dbReference type="PANTHER" id="PTHR37957">
    <property type="entry name" value="BLR7070 PROTEIN"/>
    <property type="match status" value="1"/>
</dbReference>
<organism evidence="3 4">
    <name type="scientific">Phormidesmis priestleyi Ana</name>
    <dbReference type="NCBI Taxonomy" id="1666911"/>
    <lineage>
        <taxon>Bacteria</taxon>
        <taxon>Bacillati</taxon>
        <taxon>Cyanobacteriota</taxon>
        <taxon>Cyanophyceae</taxon>
        <taxon>Leptolyngbyales</taxon>
        <taxon>Leptolyngbyaceae</taxon>
        <taxon>Phormidesmis</taxon>
    </lineage>
</organism>
<feature type="domain" description="Phytase-like" evidence="2">
    <location>
        <begin position="96"/>
        <end position="412"/>
    </location>
</feature>
<evidence type="ECO:0000256" key="1">
    <source>
        <dbReference type="SAM" id="Phobius"/>
    </source>
</evidence>
<comment type="caution">
    <text evidence="3">The sequence shown here is derived from an EMBL/GenBank/DDBJ whole genome shotgun (WGS) entry which is preliminary data.</text>
</comment>
<keyword evidence="1" id="KW-1133">Transmembrane helix</keyword>
<feature type="transmembrane region" description="Helical" evidence="1">
    <location>
        <begin position="45"/>
        <end position="67"/>
    </location>
</feature>
<dbReference type="SUPFAM" id="SSF50956">
    <property type="entry name" value="Thermostable phytase (3-phytase)"/>
    <property type="match status" value="1"/>
</dbReference>
<sequence>MPFESPLCEFPSQHQSQIRSAQTRSALEKIFARFKAKIQTGLRKIWLGLLMLLLLGVLLGGCALPQVSAEDRLFLDVSVELVGSTTLPKQSFDGEPVGGISAITYDIPNDRLYALSDNRDRPRFYTLQATGLSTPAPSLTVNSVTYLKDNEGNPYAPGEFDPEGMVLTPTGTLLISSEGSARQRIAPAIGEYDLTTGRLQKVLPLPTRYIPDSVLDSVLDAAAAEQTQGVQENMSFESLTINVSSGTGGVYEPYRLFVATEGPLLQDLDFAPDIPYKNRLLHYTIDPYQTSIISEHLYLMDLAPTAAVLHGLSEIALLDQGGHFLGIERSYGFQGFAVKLYQLASGGATDISAIASLKAEKTDTSGISPIRKQLVLDLAELPLPLQNYEGMAFGPSQPNGSQTLLIVSDDNFLLEQETRLLVFQLKQT</sequence>
<keyword evidence="1" id="KW-0812">Transmembrane</keyword>
<accession>A0A0P7ZT00</accession>
<protein>
    <recommendedName>
        <fullName evidence="2">Phytase-like domain-containing protein</fullName>
    </recommendedName>
</protein>
<evidence type="ECO:0000259" key="2">
    <source>
        <dbReference type="Pfam" id="PF13449"/>
    </source>
</evidence>
<keyword evidence="1" id="KW-0472">Membrane</keyword>
<dbReference type="InterPro" id="IPR027372">
    <property type="entry name" value="Phytase-like_dom"/>
</dbReference>
<dbReference type="AlphaFoldDB" id="A0A0P7ZT00"/>
<gene>
    <name evidence="3" type="ORF">HLUCCA11_05620</name>
</gene>